<reference evidence="9" key="2">
    <citation type="journal article" date="2021" name="PeerJ">
        <title>Extensive microbial diversity within the chicken gut microbiome revealed by metagenomics and culture.</title>
        <authorList>
            <person name="Gilroy R."/>
            <person name="Ravi A."/>
            <person name="Getino M."/>
            <person name="Pursley I."/>
            <person name="Horton D.L."/>
            <person name="Alikhan N.F."/>
            <person name="Baker D."/>
            <person name="Gharbi K."/>
            <person name="Hall N."/>
            <person name="Watson M."/>
            <person name="Adriaenssens E.M."/>
            <person name="Foster-Nyarko E."/>
            <person name="Jarju S."/>
            <person name="Secka A."/>
            <person name="Antonio M."/>
            <person name="Oren A."/>
            <person name="Chaudhuri R.R."/>
            <person name="La Ragione R."/>
            <person name="Hildebrand F."/>
            <person name="Pallen M.J."/>
        </authorList>
    </citation>
    <scope>NUCLEOTIDE SEQUENCE</scope>
    <source>
        <strain evidence="9">23406</strain>
    </source>
</reference>
<comment type="caution">
    <text evidence="9">The sequence shown here is derived from an EMBL/GenBank/DDBJ whole genome shotgun (WGS) entry which is preliminary data.</text>
</comment>
<feature type="transmembrane region" description="Helical" evidence="7">
    <location>
        <begin position="222"/>
        <end position="244"/>
    </location>
</feature>
<keyword evidence="2" id="KW-1003">Cell membrane</keyword>
<feature type="transmembrane region" description="Helical" evidence="7">
    <location>
        <begin position="118"/>
        <end position="138"/>
    </location>
</feature>
<feature type="transmembrane region" description="Helical" evidence="7">
    <location>
        <begin position="186"/>
        <end position="216"/>
    </location>
</feature>
<dbReference type="Pfam" id="PF01895">
    <property type="entry name" value="PhoU"/>
    <property type="match status" value="2"/>
</dbReference>
<dbReference type="GO" id="GO:0005436">
    <property type="term" value="F:sodium:phosphate symporter activity"/>
    <property type="evidence" value="ECO:0007669"/>
    <property type="project" value="InterPro"/>
</dbReference>
<keyword evidence="4 7" id="KW-1133">Transmembrane helix</keyword>
<feature type="transmembrane region" description="Helical" evidence="7">
    <location>
        <begin position="90"/>
        <end position="111"/>
    </location>
</feature>
<evidence type="ECO:0000256" key="2">
    <source>
        <dbReference type="ARBA" id="ARBA00022475"/>
    </source>
</evidence>
<comment type="subcellular location">
    <subcellularLocation>
        <location evidence="1">Cell membrane</location>
        <topology evidence="1">Multi-pass membrane protein</topology>
    </subcellularLocation>
</comment>
<evidence type="ECO:0000256" key="5">
    <source>
        <dbReference type="ARBA" id="ARBA00023136"/>
    </source>
</evidence>
<dbReference type="AlphaFoldDB" id="A0A9D1NCM2"/>
<dbReference type="Gene3D" id="1.20.58.220">
    <property type="entry name" value="Phosphate transport system protein phou homolog 2, domain 2"/>
    <property type="match status" value="1"/>
</dbReference>
<feature type="transmembrane region" description="Helical" evidence="7">
    <location>
        <begin position="51"/>
        <end position="78"/>
    </location>
</feature>
<dbReference type="EMBL" id="DVOH01000048">
    <property type="protein sequence ID" value="HIV00673.1"/>
    <property type="molecule type" value="Genomic_DNA"/>
</dbReference>
<evidence type="ECO:0000256" key="1">
    <source>
        <dbReference type="ARBA" id="ARBA00004651"/>
    </source>
</evidence>
<sequence length="569" mass="61475">MNGLDLFYALLGLLAGLGVFIYGMKLMGDNLESVAGEKIKTMFAKISNNRLLGVGIGAGTTAVIQSSSAVTVMLIGFVNSGLMTLMQATAVIYGANIGTTVTAQIVALGYGGIEAFDLSAIFAAGAGVGAFMLMFSRSDVVKKIGAIIAGLGMIFVGLSVMGGSMEGVAESPEIVASVSRISNPMLLLLFGIAFTAVIQSSSAVSGLTITLAAIGMLRFDQAMYLIVGSNIGTCVTALLGSIGASTNAKRVAVVHLLFNVFGVIVFMLTDLFVHYGRLLPQWFSTTQLQIAMLHTMFNVATTIILFPLTKPLVRLATLIVPESKRKAVAQFGFRYLEDSFLQTPPIAVAQLKSEIVRMAELAKRNLDLATEAVLTENLSATPDMIKREAEINFLNKAIAGYMVRLGQSELSERDFKYLSVSYHTISDIERIGDYAENIKEYAEQLSKDQMHLSDNSKKEIAEAKAVLDEMFDVTMQTYRSGNPDGIKEVYRLERIMDETKEKMGQKHVERLRGNRCNPEVGALYLSLSSDFERVADHLTNIAGATRYGESPEKKGAQSTASDTEKAVKE</sequence>
<organism evidence="9 10">
    <name type="scientific">Candidatus Stercoripulliclostridium merdipullorum</name>
    <dbReference type="NCBI Taxonomy" id="2840952"/>
    <lineage>
        <taxon>Bacteria</taxon>
        <taxon>Bacillati</taxon>
        <taxon>Bacillota</taxon>
        <taxon>Clostridia</taxon>
        <taxon>Eubacteriales</taxon>
        <taxon>Candidatus Stercoripulliclostridium</taxon>
    </lineage>
</organism>
<evidence type="ECO:0000256" key="7">
    <source>
        <dbReference type="SAM" id="Phobius"/>
    </source>
</evidence>
<protein>
    <submittedName>
        <fullName evidence="9">Na/Pi cotransporter family protein</fullName>
    </submittedName>
</protein>
<dbReference type="NCBIfam" id="NF037997">
    <property type="entry name" value="Na_Pi_symport"/>
    <property type="match status" value="1"/>
</dbReference>
<dbReference type="Pfam" id="PF02690">
    <property type="entry name" value="Na_Pi_cotrans"/>
    <property type="match status" value="2"/>
</dbReference>
<dbReference type="NCBIfam" id="TIGR00704">
    <property type="entry name" value="NaPi_cotrn_rel"/>
    <property type="match status" value="1"/>
</dbReference>
<dbReference type="PANTHER" id="PTHR10010">
    <property type="entry name" value="SOLUTE CARRIER FAMILY 34 SODIUM PHOSPHATE , MEMBER 2-RELATED"/>
    <property type="match status" value="1"/>
</dbReference>
<name>A0A9D1NCM2_9FIRM</name>
<evidence type="ECO:0000313" key="10">
    <source>
        <dbReference type="Proteomes" id="UP000886891"/>
    </source>
</evidence>
<feature type="transmembrane region" description="Helical" evidence="7">
    <location>
        <begin position="144"/>
        <end position="165"/>
    </location>
</feature>
<keyword evidence="3 7" id="KW-0812">Transmembrane</keyword>
<feature type="transmembrane region" description="Helical" evidence="7">
    <location>
        <begin position="256"/>
        <end position="276"/>
    </location>
</feature>
<evidence type="ECO:0000256" key="3">
    <source>
        <dbReference type="ARBA" id="ARBA00022692"/>
    </source>
</evidence>
<feature type="region of interest" description="Disordered" evidence="6">
    <location>
        <begin position="543"/>
        <end position="569"/>
    </location>
</feature>
<feature type="domain" description="PhoU" evidence="8">
    <location>
        <begin position="463"/>
        <end position="542"/>
    </location>
</feature>
<keyword evidence="5 7" id="KW-0472">Membrane</keyword>
<accession>A0A9D1NCM2</accession>
<reference evidence="9" key="1">
    <citation type="submission" date="2020-10" db="EMBL/GenBank/DDBJ databases">
        <authorList>
            <person name="Gilroy R."/>
        </authorList>
    </citation>
    <scope>NUCLEOTIDE SEQUENCE</scope>
    <source>
        <strain evidence="9">23406</strain>
    </source>
</reference>
<dbReference type="InterPro" id="IPR004633">
    <property type="entry name" value="NaPi_cotrn-rel/YqeW-like"/>
</dbReference>
<dbReference type="InterPro" id="IPR026022">
    <property type="entry name" value="PhoU_dom"/>
</dbReference>
<evidence type="ECO:0000313" key="9">
    <source>
        <dbReference type="EMBL" id="HIV00673.1"/>
    </source>
</evidence>
<dbReference type="InterPro" id="IPR003841">
    <property type="entry name" value="Na/Pi_transpt"/>
</dbReference>
<evidence type="ECO:0000256" key="4">
    <source>
        <dbReference type="ARBA" id="ARBA00022989"/>
    </source>
</evidence>
<dbReference type="Proteomes" id="UP000886891">
    <property type="component" value="Unassembled WGS sequence"/>
</dbReference>
<dbReference type="GO" id="GO:0044341">
    <property type="term" value="P:sodium-dependent phosphate transport"/>
    <property type="evidence" value="ECO:0007669"/>
    <property type="project" value="InterPro"/>
</dbReference>
<proteinExistence type="predicted"/>
<evidence type="ECO:0000259" key="8">
    <source>
        <dbReference type="Pfam" id="PF01895"/>
    </source>
</evidence>
<dbReference type="GO" id="GO:0005886">
    <property type="term" value="C:plasma membrane"/>
    <property type="evidence" value="ECO:0007669"/>
    <property type="project" value="UniProtKB-SubCell"/>
</dbReference>
<dbReference type="PANTHER" id="PTHR10010:SF46">
    <property type="entry name" value="SODIUM-DEPENDENT PHOSPHATE TRANSPORT PROTEIN 2B"/>
    <property type="match status" value="1"/>
</dbReference>
<feature type="transmembrane region" description="Helical" evidence="7">
    <location>
        <begin position="6"/>
        <end position="24"/>
    </location>
</feature>
<gene>
    <name evidence="9" type="ORF">IAB14_06145</name>
</gene>
<feature type="domain" description="PhoU" evidence="8">
    <location>
        <begin position="355"/>
        <end position="441"/>
    </location>
</feature>
<dbReference type="InterPro" id="IPR038078">
    <property type="entry name" value="PhoU-like_sf"/>
</dbReference>
<evidence type="ECO:0000256" key="6">
    <source>
        <dbReference type="SAM" id="MobiDB-lite"/>
    </source>
</evidence>
<dbReference type="SUPFAM" id="SSF109755">
    <property type="entry name" value="PhoU-like"/>
    <property type="match status" value="1"/>
</dbReference>